<name>A0A1W1U9X7_PEPAS</name>
<evidence type="ECO:0000256" key="2">
    <source>
        <dbReference type="ARBA" id="ARBA00013090"/>
    </source>
</evidence>
<evidence type="ECO:0000313" key="10">
    <source>
        <dbReference type="Proteomes" id="UP000192368"/>
    </source>
</evidence>
<evidence type="ECO:0000256" key="3">
    <source>
        <dbReference type="ARBA" id="ARBA00022960"/>
    </source>
</evidence>
<dbReference type="GO" id="GO:0009252">
    <property type="term" value="P:peptidoglycan biosynthetic process"/>
    <property type="evidence" value="ECO:0007669"/>
    <property type="project" value="UniProtKB-UniRule"/>
</dbReference>
<feature type="binding site" evidence="8">
    <location>
        <begin position="12"/>
        <end position="13"/>
    </location>
    <ligand>
        <name>substrate</name>
    </ligand>
</feature>
<dbReference type="UniPathway" id="UPA00219"/>
<comment type="function">
    <text evidence="8">Provides the (R)-glutamate required for cell wall biosynthesis.</text>
</comment>
<gene>
    <name evidence="8" type="primary">murI</name>
    <name evidence="9" type="ORF">SAMN00017477_0005</name>
</gene>
<keyword evidence="3 8" id="KW-0133">Cell shape</keyword>
<reference evidence="10" key="1">
    <citation type="submission" date="2017-04" db="EMBL/GenBank/DDBJ databases">
        <authorList>
            <person name="Varghese N."/>
            <person name="Submissions S."/>
        </authorList>
    </citation>
    <scope>NUCLEOTIDE SEQUENCE [LARGE SCALE GENOMIC DNA]</scope>
    <source>
        <strain evidence="10">DSM 20463</strain>
    </source>
</reference>
<accession>A0A1W1U9X7</accession>
<organism evidence="9 10">
    <name type="scientific">Peptoniphilus asaccharolyticus DSM 20463</name>
    <dbReference type="NCBI Taxonomy" id="573058"/>
    <lineage>
        <taxon>Bacteria</taxon>
        <taxon>Bacillati</taxon>
        <taxon>Bacillota</taxon>
        <taxon>Tissierellia</taxon>
        <taxon>Tissierellales</taxon>
        <taxon>Peptoniphilaceae</taxon>
        <taxon>Peptoniphilus</taxon>
    </lineage>
</organism>
<evidence type="ECO:0000256" key="5">
    <source>
        <dbReference type="ARBA" id="ARBA00023235"/>
    </source>
</evidence>
<dbReference type="Proteomes" id="UP000192368">
    <property type="component" value="Unassembled WGS sequence"/>
</dbReference>
<dbReference type="InterPro" id="IPR004391">
    <property type="entry name" value="Glu_race"/>
</dbReference>
<dbReference type="PANTHER" id="PTHR21198">
    <property type="entry name" value="GLUTAMATE RACEMASE"/>
    <property type="match status" value="1"/>
</dbReference>
<dbReference type="PANTHER" id="PTHR21198:SF3">
    <property type="entry name" value="GLUTAMATE RACEMASE"/>
    <property type="match status" value="1"/>
</dbReference>
<protein>
    <recommendedName>
        <fullName evidence="7 8">Glutamate racemase</fullName>
        <ecNumber evidence="2 8">5.1.1.3</ecNumber>
    </recommendedName>
</protein>
<evidence type="ECO:0000256" key="6">
    <source>
        <dbReference type="ARBA" id="ARBA00023316"/>
    </source>
</evidence>
<sequence length="270" mass="30185">MCNKENPIGIFDSGIGGLSILEELIKELPNESYEYIGDTLRMPYGTRSPEEISAFTCECLNFLKEKNIKAAVLACNTATCYAIEDARKLFNFPILGVVEPACEYAAEVSKNKKIALIATESTVKSEVYNRTLKSMDSEIDIRGVGAPDLVIAIENGLLQGEDLENIIKRYLNELGDFKYDTLILGCTHFALVTKTFKKIFEEANIDISFVNPAKGTALNLKKLLQENLLSEDENKSTLNFYATKDIKHFEENVFNVVGDNITDSFTEIKF</sequence>
<keyword evidence="6 8" id="KW-0961">Cell wall biogenesis/degradation</keyword>
<dbReference type="NCBIfam" id="TIGR00067">
    <property type="entry name" value="glut_race"/>
    <property type="match status" value="1"/>
</dbReference>
<comment type="similarity">
    <text evidence="8">Belongs to the aspartate/glutamate racemases family.</text>
</comment>
<dbReference type="EMBL" id="FWWR01000002">
    <property type="protein sequence ID" value="SMB77879.1"/>
    <property type="molecule type" value="Genomic_DNA"/>
</dbReference>
<dbReference type="SUPFAM" id="SSF53681">
    <property type="entry name" value="Aspartate/glutamate racemase"/>
    <property type="match status" value="2"/>
</dbReference>
<dbReference type="RefSeq" id="WP_084229715.1">
    <property type="nucleotide sequence ID" value="NZ_FWWR01000002.1"/>
</dbReference>
<keyword evidence="5 8" id="KW-0413">Isomerase</keyword>
<dbReference type="InterPro" id="IPR015942">
    <property type="entry name" value="Asp/Glu/hydantoin_racemase"/>
</dbReference>
<feature type="active site" description="Proton donor/acceptor" evidence="8">
    <location>
        <position position="186"/>
    </location>
</feature>
<dbReference type="OrthoDB" id="9801055at2"/>
<comment type="catalytic activity">
    <reaction evidence="1 8">
        <text>L-glutamate = D-glutamate</text>
        <dbReference type="Rhea" id="RHEA:12813"/>
        <dbReference type="ChEBI" id="CHEBI:29985"/>
        <dbReference type="ChEBI" id="CHEBI:29986"/>
        <dbReference type="EC" id="5.1.1.3"/>
    </reaction>
</comment>
<comment type="pathway">
    <text evidence="8">Cell wall biogenesis; peptidoglycan biosynthesis.</text>
</comment>
<keyword evidence="10" id="KW-1185">Reference proteome</keyword>
<feature type="binding site" evidence="8">
    <location>
        <begin position="44"/>
        <end position="45"/>
    </location>
    <ligand>
        <name>substrate</name>
    </ligand>
</feature>
<dbReference type="InterPro" id="IPR001920">
    <property type="entry name" value="Asp/Glu_race"/>
</dbReference>
<proteinExistence type="inferred from homology"/>
<evidence type="ECO:0000313" key="9">
    <source>
        <dbReference type="EMBL" id="SMB77879.1"/>
    </source>
</evidence>
<dbReference type="HAMAP" id="MF_00258">
    <property type="entry name" value="Glu_racemase"/>
    <property type="match status" value="1"/>
</dbReference>
<feature type="binding site" evidence="8">
    <location>
        <begin position="187"/>
        <end position="188"/>
    </location>
    <ligand>
        <name>substrate</name>
    </ligand>
</feature>
<dbReference type="AlphaFoldDB" id="A0A1W1U9X7"/>
<dbReference type="FunFam" id="3.40.50.1860:FF:000002">
    <property type="entry name" value="Glutamate racemase"/>
    <property type="match status" value="1"/>
</dbReference>
<dbReference type="Pfam" id="PF01177">
    <property type="entry name" value="Asp_Glu_race"/>
    <property type="match status" value="1"/>
</dbReference>
<keyword evidence="4 8" id="KW-0573">Peptidoglycan synthesis</keyword>
<dbReference type="GO" id="GO:0008360">
    <property type="term" value="P:regulation of cell shape"/>
    <property type="evidence" value="ECO:0007669"/>
    <property type="project" value="UniProtKB-KW"/>
</dbReference>
<evidence type="ECO:0000256" key="8">
    <source>
        <dbReference type="HAMAP-Rule" id="MF_00258"/>
    </source>
</evidence>
<evidence type="ECO:0000256" key="1">
    <source>
        <dbReference type="ARBA" id="ARBA00001602"/>
    </source>
</evidence>
<dbReference type="EC" id="5.1.1.3" evidence="2 8"/>
<feature type="active site" description="Proton donor/acceptor" evidence="8">
    <location>
        <position position="75"/>
    </location>
</feature>
<dbReference type="Gene3D" id="3.40.50.1860">
    <property type="match status" value="2"/>
</dbReference>
<dbReference type="GO" id="GO:0008881">
    <property type="term" value="F:glutamate racemase activity"/>
    <property type="evidence" value="ECO:0007669"/>
    <property type="project" value="UniProtKB-UniRule"/>
</dbReference>
<dbReference type="STRING" id="573058.SAMN00017477_0005"/>
<dbReference type="GO" id="GO:0071555">
    <property type="term" value="P:cell wall organization"/>
    <property type="evidence" value="ECO:0007669"/>
    <property type="project" value="UniProtKB-KW"/>
</dbReference>
<evidence type="ECO:0000256" key="7">
    <source>
        <dbReference type="ARBA" id="ARBA00070053"/>
    </source>
</evidence>
<feature type="binding site" evidence="8">
    <location>
        <begin position="76"/>
        <end position="77"/>
    </location>
    <ligand>
        <name>substrate</name>
    </ligand>
</feature>
<evidence type="ECO:0000256" key="4">
    <source>
        <dbReference type="ARBA" id="ARBA00022984"/>
    </source>
</evidence>